<protein>
    <submittedName>
        <fullName evidence="1">Uncharacterized protein</fullName>
    </submittedName>
</protein>
<name>A0AAN3SDF1_ECOLX</name>
<dbReference type="EMBL" id="ADWQ01000026">
    <property type="protein sequence ID" value="EFU33728.1"/>
    <property type="molecule type" value="Genomic_DNA"/>
</dbReference>
<evidence type="ECO:0000313" key="1">
    <source>
        <dbReference type="EMBL" id="EFU33728.1"/>
    </source>
</evidence>
<gene>
    <name evidence="1" type="ORF">HMPREF9350_04488</name>
</gene>
<evidence type="ECO:0000313" key="2">
    <source>
        <dbReference type="Proteomes" id="UP000005056"/>
    </source>
</evidence>
<comment type="caution">
    <text evidence="1">The sequence shown here is derived from an EMBL/GenBank/DDBJ whole genome shotgun (WGS) entry which is preliminary data.</text>
</comment>
<reference evidence="1 2" key="1">
    <citation type="submission" date="2010-09" db="EMBL/GenBank/DDBJ databases">
        <authorList>
            <person name="Weinstock G."/>
            <person name="Sodergren E."/>
            <person name="Clifton S."/>
            <person name="Fulton L."/>
            <person name="Fulton B."/>
            <person name="Courtney L."/>
            <person name="Fronick C."/>
            <person name="Harrison M."/>
            <person name="Strong C."/>
            <person name="Farmer C."/>
            <person name="Delahaunty K."/>
            <person name="Markovic C."/>
            <person name="Hall O."/>
            <person name="Minx P."/>
            <person name="Tomlinson C."/>
            <person name="Mitreva M."/>
            <person name="Hou S."/>
            <person name="Chen J."/>
            <person name="Wollam A."/>
            <person name="Pepin K.H."/>
            <person name="Johnson M."/>
            <person name="Bhonagiri V."/>
            <person name="Zhang X."/>
            <person name="Suruliraj S."/>
            <person name="Warren W."/>
            <person name="Chinwalla A."/>
            <person name="Mardis E.R."/>
            <person name="Wilson R.K."/>
        </authorList>
    </citation>
    <scope>NUCLEOTIDE SEQUENCE [LARGE SCALE GENOMIC DNA]</scope>
    <source>
        <strain evidence="1 2">MS 85-1</strain>
    </source>
</reference>
<dbReference type="AlphaFoldDB" id="A0AAN3SDF1"/>
<dbReference type="Proteomes" id="UP000005056">
    <property type="component" value="Unassembled WGS sequence"/>
</dbReference>
<organism evidence="1 2">
    <name type="scientific">Escherichia coli MS 85-1</name>
    <dbReference type="NCBI Taxonomy" id="679202"/>
    <lineage>
        <taxon>Bacteria</taxon>
        <taxon>Pseudomonadati</taxon>
        <taxon>Pseudomonadota</taxon>
        <taxon>Gammaproteobacteria</taxon>
        <taxon>Enterobacterales</taxon>
        <taxon>Enterobacteriaceae</taxon>
        <taxon>Escherichia</taxon>
    </lineage>
</organism>
<accession>A0AAN3SDF1</accession>
<sequence length="46" mass="5276">MEWSVFQTKGNHHSRMAMNLVAADKHFVIEVVKSLKCSKMQCAIIQ</sequence>
<proteinExistence type="predicted"/>